<gene>
    <name evidence="2" type="ORF">DI542_17560</name>
</gene>
<evidence type="ECO:0000256" key="1">
    <source>
        <dbReference type="SAM" id="MobiDB-lite"/>
    </source>
</evidence>
<evidence type="ECO:0000313" key="3">
    <source>
        <dbReference type="Proteomes" id="UP000249282"/>
    </source>
</evidence>
<protein>
    <submittedName>
        <fullName evidence="2">Uncharacterized protein</fullName>
    </submittedName>
</protein>
<feature type="region of interest" description="Disordered" evidence="1">
    <location>
        <begin position="1"/>
        <end position="42"/>
    </location>
</feature>
<comment type="caution">
    <text evidence="2">The sequence shown here is derived from an EMBL/GenBank/DDBJ whole genome shotgun (WGS) entry which is preliminary data.</text>
</comment>
<dbReference type="Proteomes" id="UP000249282">
    <property type="component" value="Unassembled WGS sequence"/>
</dbReference>
<reference evidence="2 3" key="1">
    <citation type="submission" date="2017-11" db="EMBL/GenBank/DDBJ databases">
        <title>Infants hospitalized years apart are colonized by the same room-sourced microbial strains.</title>
        <authorList>
            <person name="Brooks B."/>
            <person name="Olm M.R."/>
            <person name="Firek B.A."/>
            <person name="Baker R."/>
            <person name="Thomas B.C."/>
            <person name="Morowitz M.J."/>
            <person name="Banfield J.F."/>
        </authorList>
    </citation>
    <scope>NUCLEOTIDE SEQUENCE [LARGE SCALE GENOMIC DNA]</scope>
    <source>
        <strain evidence="2">S2_003_000_R3_20</strain>
    </source>
</reference>
<evidence type="ECO:0000313" key="2">
    <source>
        <dbReference type="EMBL" id="PZQ84240.1"/>
    </source>
</evidence>
<sequence length="118" mass="12261">MAINPHRPGAGLGVLPDGAKSQKRGGSQGGGGAGQILGRSTRYSGTGQLQQHNILGCGGGQGAFGFWSAAKAAGKRTLPRCAYRPALTLVAALQRSGRDLSSHPLGWPAYPHMTQWHF</sequence>
<name>A0A2W5TD40_ACIJO</name>
<dbReference type="EMBL" id="QFQJ01000165">
    <property type="protein sequence ID" value="PZQ84240.1"/>
    <property type="molecule type" value="Genomic_DNA"/>
</dbReference>
<accession>A0A2W5TD40</accession>
<feature type="compositionally biased region" description="Gly residues" evidence="1">
    <location>
        <begin position="26"/>
        <end position="35"/>
    </location>
</feature>
<organism evidence="2 3">
    <name type="scientific">Acinetobacter johnsonii</name>
    <dbReference type="NCBI Taxonomy" id="40214"/>
    <lineage>
        <taxon>Bacteria</taxon>
        <taxon>Pseudomonadati</taxon>
        <taxon>Pseudomonadota</taxon>
        <taxon>Gammaproteobacteria</taxon>
        <taxon>Moraxellales</taxon>
        <taxon>Moraxellaceae</taxon>
        <taxon>Acinetobacter</taxon>
    </lineage>
</organism>
<dbReference type="AlphaFoldDB" id="A0A2W5TD40"/>
<proteinExistence type="predicted"/>